<evidence type="ECO:0000256" key="1">
    <source>
        <dbReference type="SAM" id="MobiDB-lite"/>
    </source>
</evidence>
<dbReference type="OrthoDB" id="3362494at2759"/>
<dbReference type="PANTHER" id="PTHR28093">
    <property type="entry name" value="MORPHOGENESIS-RELATED PROTEIN MSB1"/>
    <property type="match status" value="1"/>
</dbReference>
<evidence type="ECO:0000313" key="4">
    <source>
        <dbReference type="Proteomes" id="UP000279259"/>
    </source>
</evidence>
<dbReference type="InterPro" id="IPR012965">
    <property type="entry name" value="Msb1/Mug8_dom"/>
</dbReference>
<feature type="region of interest" description="Disordered" evidence="1">
    <location>
        <begin position="1"/>
        <end position="116"/>
    </location>
</feature>
<proteinExistence type="predicted"/>
<dbReference type="Proteomes" id="UP000279259">
    <property type="component" value="Unassembled WGS sequence"/>
</dbReference>
<sequence length="1181" mass="127871">MPSLFSRSNTLSGKHKDKHDKGSKGVARTSRASSGGGGGVGVGNGVGVGGGVGEFGALPSGSRSVPAGPNPTQAPLPTPPTSPSAATSPRVASGGSGGLGGPGGPGSPAPLLPPKHVFLPTHITHRTGSDNSIDSFKYSTDEVTGLRPYGFLGGVGGRIVLGLEDAGRVVTLVGRELESRGLTTPMLFSNQALELNQTRTKILINAYIDTLSGDHHPVKTRVDQFAQDLRFAREHELAWLLRWALARVTRVAEGTKEVCHGVLEWDVYEEWRGRERAANYPSDAFPFLASLVVPEAYSSILSPLFRLLSRLAAHSHLSGLTPHALSSLFAPLLFDIPTSSPALVAHATYVRAACATEHLLLAYIRSSGSSRSLGTADLPGRLKEWVTGYPAMLASDADLARGVPRRGAKVVRCERATRTVRAYSKDLVMSAELWAGEVKWDAFDRIFLRGKKDEEGRPKFSTEYRRRMCVKETPPLPSSAELRREVAYGESRLGSGKTKTEDREKQQGDEAKWGSLAGKEWSMFEEGGFDTPTLGGADITRRLEFDLNETAKQSLSERRRTMDWTEFASPSGGFNRTDPLLDVTLAFSPPISESISHWPQQNEELRRRLHKAQKDATPFHYDTAPRVGVDAAQERGADAAGRVFVEEGFVDVWADLMMGAGWMDREELTFKEANWTIVEYKAKPRQPEDTHPRDDPRTSDLYFLLEERVPVDYQLAVADPKQKRAFSIFSPKKKRAANGGAGTGPTASGWQDSDFDRMLLHRSTTKKLTLSNSASAPTASVWHMSQEPPPAASPVKPVVSAATVPARSRPRSNESGGREKSGNGNGHVHGSGSLTTDTDPKVGEAKGLFFAARKTLRRRKSEDEKLASTSPREQAVDFELQSASGISSAGNSPEEGKREEEKWMDILIANGARRMERQDAPPPIPKSQNFPKGLPVTPHPPRHVSPAPPGQALPIPNGAGGYHTPETSGENEHRFRATEGDEDAAAITPRQVAFPHGHDPSQPSGNGSWSGSGYTNQGGHGVPSDPYASLEPYTEHEHDAYDSTDGHGEPGGDVSVGPNRLEQSPEILSPVPRRRPQLETRDTIHGIVDTYRDSIITATTDMSNGDGNGDGDVESERRRRESGTSVGGGARDSGIETDGESELEPPGMVFDLTPGREPSPARYRHGEPLQFVGEEPEDEEY</sequence>
<name>A0A427YRH4_9TREE</name>
<dbReference type="EMBL" id="RSCD01000003">
    <property type="protein sequence ID" value="RSH93672.1"/>
    <property type="molecule type" value="Genomic_DNA"/>
</dbReference>
<dbReference type="AlphaFoldDB" id="A0A427YRH4"/>
<organism evidence="3 4">
    <name type="scientific">Saitozyma podzolica</name>
    <dbReference type="NCBI Taxonomy" id="1890683"/>
    <lineage>
        <taxon>Eukaryota</taxon>
        <taxon>Fungi</taxon>
        <taxon>Dikarya</taxon>
        <taxon>Basidiomycota</taxon>
        <taxon>Agaricomycotina</taxon>
        <taxon>Tremellomycetes</taxon>
        <taxon>Tremellales</taxon>
        <taxon>Trimorphomycetaceae</taxon>
        <taxon>Saitozyma</taxon>
    </lineage>
</organism>
<keyword evidence="4" id="KW-1185">Reference proteome</keyword>
<feature type="compositionally biased region" description="Gly residues" evidence="1">
    <location>
        <begin position="94"/>
        <end position="104"/>
    </location>
</feature>
<dbReference type="STRING" id="1890683.A0A427YRH4"/>
<feature type="compositionally biased region" description="Polar residues" evidence="1">
    <location>
        <begin position="1"/>
        <end position="11"/>
    </location>
</feature>
<evidence type="ECO:0000313" key="3">
    <source>
        <dbReference type="EMBL" id="RSH93672.1"/>
    </source>
</evidence>
<feature type="compositionally biased region" description="Basic and acidic residues" evidence="1">
    <location>
        <begin position="1033"/>
        <end position="1050"/>
    </location>
</feature>
<feature type="region of interest" description="Disordered" evidence="1">
    <location>
        <begin position="729"/>
        <end position="752"/>
    </location>
</feature>
<feature type="compositionally biased region" description="Polar residues" evidence="1">
    <location>
        <begin position="881"/>
        <end position="891"/>
    </location>
</feature>
<accession>A0A427YRH4</accession>
<dbReference type="SUPFAM" id="SSF48350">
    <property type="entry name" value="GTPase activation domain, GAP"/>
    <property type="match status" value="1"/>
</dbReference>
<dbReference type="PANTHER" id="PTHR28093:SF1">
    <property type="entry name" value="MORPHOGENESIS-RELATED PROTEIN MSB1"/>
    <property type="match status" value="1"/>
</dbReference>
<feature type="compositionally biased region" description="Polar residues" evidence="1">
    <location>
        <begin position="1001"/>
        <end position="1015"/>
    </location>
</feature>
<feature type="compositionally biased region" description="Low complexity" evidence="1">
    <location>
        <begin position="83"/>
        <end position="93"/>
    </location>
</feature>
<feature type="compositionally biased region" description="Low complexity" evidence="1">
    <location>
        <begin position="793"/>
        <end position="806"/>
    </location>
</feature>
<evidence type="ECO:0000259" key="2">
    <source>
        <dbReference type="Pfam" id="PF08101"/>
    </source>
</evidence>
<feature type="compositionally biased region" description="Basic and acidic residues" evidence="1">
    <location>
        <begin position="894"/>
        <end position="904"/>
    </location>
</feature>
<feature type="domain" description="Meiotically up-regulated protein Msb1/Mug8" evidence="2">
    <location>
        <begin position="168"/>
        <end position="386"/>
    </location>
</feature>
<feature type="compositionally biased region" description="Pro residues" evidence="1">
    <location>
        <begin position="68"/>
        <end position="82"/>
    </location>
</feature>
<dbReference type="Pfam" id="PF08101">
    <property type="entry name" value="Msb1-Mug8_dom"/>
    <property type="match status" value="1"/>
</dbReference>
<feature type="region of interest" description="Disordered" evidence="1">
    <location>
        <begin position="475"/>
        <end position="512"/>
    </location>
</feature>
<dbReference type="InterPro" id="IPR008936">
    <property type="entry name" value="Rho_GTPase_activation_prot"/>
</dbReference>
<dbReference type="InterPro" id="IPR037508">
    <property type="entry name" value="Msb1/Mug8"/>
</dbReference>
<gene>
    <name evidence="3" type="ORF">EHS25_006319</name>
</gene>
<feature type="compositionally biased region" description="Basic and acidic residues" evidence="1">
    <location>
        <begin position="498"/>
        <end position="512"/>
    </location>
</feature>
<feature type="compositionally biased region" description="Gly residues" evidence="1">
    <location>
        <begin position="34"/>
        <end position="54"/>
    </location>
</feature>
<reference evidence="3 4" key="1">
    <citation type="submission" date="2018-11" db="EMBL/GenBank/DDBJ databases">
        <title>Genome sequence of Saitozyma podzolica DSM 27192.</title>
        <authorList>
            <person name="Aliyu H."/>
            <person name="Gorte O."/>
            <person name="Ochsenreither K."/>
        </authorList>
    </citation>
    <scope>NUCLEOTIDE SEQUENCE [LARGE SCALE GENOMIC DNA]</scope>
    <source>
        <strain evidence="3 4">DSM 27192</strain>
    </source>
</reference>
<dbReference type="Gene3D" id="1.10.555.10">
    <property type="entry name" value="Rho GTPase activation protein"/>
    <property type="match status" value="1"/>
</dbReference>
<comment type="caution">
    <text evidence="3">The sequence shown here is derived from an EMBL/GenBank/DDBJ whole genome shotgun (WGS) entry which is preliminary data.</text>
</comment>
<feature type="compositionally biased region" description="Basic and acidic residues" evidence="1">
    <location>
        <begin position="970"/>
        <end position="979"/>
    </location>
</feature>
<protein>
    <recommendedName>
        <fullName evidence="2">Meiotically up-regulated protein Msb1/Mug8 domain-containing protein</fullName>
    </recommendedName>
</protein>
<feature type="region of interest" description="Disordered" evidence="1">
    <location>
        <begin position="779"/>
        <end position="1181"/>
    </location>
</feature>